<dbReference type="EMBL" id="JXLN01011300">
    <property type="protein sequence ID" value="KPM07090.1"/>
    <property type="molecule type" value="Genomic_DNA"/>
</dbReference>
<feature type="region of interest" description="Disordered" evidence="1">
    <location>
        <begin position="31"/>
        <end position="69"/>
    </location>
</feature>
<reference evidence="2 3" key="1">
    <citation type="journal article" date="2015" name="Parasit. Vectors">
        <title>Draft genome of the scabies mite.</title>
        <authorList>
            <person name="Rider S.D.Jr."/>
            <person name="Morgan M.S."/>
            <person name="Arlian L.G."/>
        </authorList>
    </citation>
    <scope>NUCLEOTIDE SEQUENCE [LARGE SCALE GENOMIC DNA]</scope>
    <source>
        <strain evidence="2">Arlian Lab</strain>
    </source>
</reference>
<dbReference type="AlphaFoldDB" id="A0A132A9G6"/>
<evidence type="ECO:0000256" key="1">
    <source>
        <dbReference type="SAM" id="MobiDB-lite"/>
    </source>
</evidence>
<evidence type="ECO:0000313" key="2">
    <source>
        <dbReference type="EMBL" id="KPM07090.1"/>
    </source>
</evidence>
<protein>
    <submittedName>
        <fullName evidence="2">Uncharacterized protein</fullName>
    </submittedName>
</protein>
<accession>A0A132A9G6</accession>
<dbReference type="VEuPathDB" id="VectorBase:SSCA008384"/>
<evidence type="ECO:0000313" key="3">
    <source>
        <dbReference type="Proteomes" id="UP000616769"/>
    </source>
</evidence>
<name>A0A132A9G6_SARSC</name>
<sequence>MIAKNENQLNSIRSDLDLDRSILNNRDTAKLLKPIDNKTNNNNNGDGGGGGVAGGNEDDRFDSNTTATIGTNNEIVTKRSIRRGDEIETAIEEEENKQLFVRKLCLMRWPDGVSGFSTYEFL</sequence>
<proteinExistence type="predicted"/>
<comment type="caution">
    <text evidence="2">The sequence shown here is derived from an EMBL/GenBank/DDBJ whole genome shotgun (WGS) entry which is preliminary data.</text>
</comment>
<gene>
    <name evidence="2" type="ORF">QR98_0055740</name>
</gene>
<organism evidence="2 3">
    <name type="scientific">Sarcoptes scabiei</name>
    <name type="common">Itch mite</name>
    <name type="synonym">Acarus scabiei</name>
    <dbReference type="NCBI Taxonomy" id="52283"/>
    <lineage>
        <taxon>Eukaryota</taxon>
        <taxon>Metazoa</taxon>
        <taxon>Ecdysozoa</taxon>
        <taxon>Arthropoda</taxon>
        <taxon>Chelicerata</taxon>
        <taxon>Arachnida</taxon>
        <taxon>Acari</taxon>
        <taxon>Acariformes</taxon>
        <taxon>Sarcoptiformes</taxon>
        <taxon>Astigmata</taxon>
        <taxon>Psoroptidia</taxon>
        <taxon>Sarcoptoidea</taxon>
        <taxon>Sarcoptidae</taxon>
        <taxon>Sarcoptinae</taxon>
        <taxon>Sarcoptes</taxon>
    </lineage>
</organism>
<feature type="compositionally biased region" description="Gly residues" evidence="1">
    <location>
        <begin position="45"/>
        <end position="54"/>
    </location>
</feature>
<dbReference type="Proteomes" id="UP000616769">
    <property type="component" value="Unassembled WGS sequence"/>
</dbReference>